<feature type="transmembrane region" description="Helical" evidence="9">
    <location>
        <begin position="40"/>
        <end position="58"/>
    </location>
</feature>
<dbReference type="HAMAP" id="MF_00422">
    <property type="entry name" value="SecE"/>
    <property type="match status" value="1"/>
</dbReference>
<name>A0A127FAC1_STEDE</name>
<comment type="subunit">
    <text evidence="9">Component of the Sec protein translocase complex. Heterotrimer consisting of SecY, SecE and SecG subunits. The heterotrimers can form oligomers, although 1 heterotrimer is thought to be able to translocate proteins. Interacts with the ribosome. Interacts with SecDF, and other proteins may be involved. Interacts with SecA.</text>
</comment>
<comment type="subcellular location">
    <subcellularLocation>
        <location evidence="1">Membrane</location>
    </subcellularLocation>
</comment>
<proteinExistence type="inferred from homology"/>
<dbReference type="KEGG" id="sdf:ACG33_05190"/>
<dbReference type="Pfam" id="PF00584">
    <property type="entry name" value="SecE"/>
    <property type="match status" value="1"/>
</dbReference>
<dbReference type="AlphaFoldDB" id="A0A127FAC1"/>
<dbReference type="GO" id="GO:0065002">
    <property type="term" value="P:intracellular protein transmembrane transport"/>
    <property type="evidence" value="ECO:0007669"/>
    <property type="project" value="UniProtKB-UniRule"/>
</dbReference>
<evidence type="ECO:0000256" key="9">
    <source>
        <dbReference type="HAMAP-Rule" id="MF_00422"/>
    </source>
</evidence>
<dbReference type="OrthoDB" id="9806365at2"/>
<dbReference type="GO" id="GO:0008320">
    <property type="term" value="F:protein transmembrane transporter activity"/>
    <property type="evidence" value="ECO:0007669"/>
    <property type="project" value="UniProtKB-UniRule"/>
</dbReference>
<comment type="caution">
    <text evidence="9">Lacks conserved residue(s) required for the propagation of feature annotation.</text>
</comment>
<dbReference type="GO" id="GO:0043952">
    <property type="term" value="P:protein transport by the Sec complex"/>
    <property type="evidence" value="ECO:0007669"/>
    <property type="project" value="UniProtKB-UniRule"/>
</dbReference>
<dbReference type="Gene3D" id="1.20.5.1030">
    <property type="entry name" value="Preprotein translocase secy subunit"/>
    <property type="match status" value="1"/>
</dbReference>
<dbReference type="PRINTS" id="PR01650">
    <property type="entry name" value="SECETRNLCASE"/>
</dbReference>
<organism evidence="10 11">
    <name type="scientific">Steroidobacter denitrificans</name>
    <dbReference type="NCBI Taxonomy" id="465721"/>
    <lineage>
        <taxon>Bacteria</taxon>
        <taxon>Pseudomonadati</taxon>
        <taxon>Pseudomonadota</taxon>
        <taxon>Gammaproteobacteria</taxon>
        <taxon>Steroidobacterales</taxon>
        <taxon>Steroidobacteraceae</taxon>
        <taxon>Steroidobacter</taxon>
    </lineage>
</organism>
<keyword evidence="3 9" id="KW-1003">Cell membrane</keyword>
<evidence type="ECO:0000256" key="8">
    <source>
        <dbReference type="ARBA" id="ARBA00023136"/>
    </source>
</evidence>
<keyword evidence="11" id="KW-1185">Reference proteome</keyword>
<dbReference type="InterPro" id="IPR005807">
    <property type="entry name" value="SecE_bac"/>
</dbReference>
<sequence>MTEQAQHGATALDTVKLAAGAAIAAAGIAAFYLLSAQPIWLRWILVLAALAAGTLTGLQSHQGKEFSIFVQSSRVELRKIVWPNRQETAQVTLVVLVMIATLGLFFWGLDSLLGFLTRWLLGRGG</sequence>
<evidence type="ECO:0000313" key="10">
    <source>
        <dbReference type="EMBL" id="AMN46499.1"/>
    </source>
</evidence>
<dbReference type="EMBL" id="CP011971">
    <property type="protein sequence ID" value="AMN46499.1"/>
    <property type="molecule type" value="Genomic_DNA"/>
</dbReference>
<evidence type="ECO:0000256" key="4">
    <source>
        <dbReference type="ARBA" id="ARBA00022692"/>
    </source>
</evidence>
<comment type="function">
    <text evidence="9">Essential subunit of the Sec protein translocation channel SecYEG. Clamps together the 2 halves of SecY. May contact the channel plug during translocation.</text>
</comment>
<keyword evidence="6 9" id="KW-1133">Transmembrane helix</keyword>
<feature type="transmembrane region" description="Helical" evidence="9">
    <location>
        <begin position="12"/>
        <end position="34"/>
    </location>
</feature>
<keyword evidence="4 9" id="KW-0812">Transmembrane</keyword>
<feature type="transmembrane region" description="Helical" evidence="9">
    <location>
        <begin position="88"/>
        <end position="109"/>
    </location>
</feature>
<evidence type="ECO:0000256" key="2">
    <source>
        <dbReference type="ARBA" id="ARBA00022448"/>
    </source>
</evidence>
<accession>A0A127FAC1</accession>
<keyword evidence="5 9" id="KW-0653">Protein transport</keyword>
<gene>
    <name evidence="9" type="primary">secE</name>
    <name evidence="10" type="ORF">ACG33_05190</name>
</gene>
<comment type="similarity">
    <text evidence="9">Belongs to the SecE/SEC61-gamma family.</text>
</comment>
<reference evidence="10 11" key="1">
    <citation type="submission" date="2015-06" db="EMBL/GenBank/DDBJ databases">
        <title>A Comprehensive Approach to Explore the Metabolic and Phylogenetic Diversity of Bacterial Steroid Degradation in the Environment: Testosterone as an Example.</title>
        <authorList>
            <person name="Yang F.-C."/>
            <person name="Chen Y.-L."/>
            <person name="Yu C.-P."/>
            <person name="Tang S.-L."/>
            <person name="Wang P.-H."/>
            <person name="Ismail W."/>
            <person name="Wang C.-H."/>
            <person name="Yang C.-Y."/>
            <person name="Chiang Y.-R."/>
        </authorList>
    </citation>
    <scope>NUCLEOTIDE SEQUENCE [LARGE SCALE GENOMIC DNA]</scope>
    <source>
        <strain evidence="10 11">DSM 18526</strain>
    </source>
</reference>
<dbReference type="PANTHER" id="PTHR33910:SF1">
    <property type="entry name" value="PROTEIN TRANSLOCASE SUBUNIT SECE"/>
    <property type="match status" value="1"/>
</dbReference>
<evidence type="ECO:0000256" key="1">
    <source>
        <dbReference type="ARBA" id="ARBA00004370"/>
    </source>
</evidence>
<evidence type="ECO:0000256" key="3">
    <source>
        <dbReference type="ARBA" id="ARBA00022475"/>
    </source>
</evidence>
<keyword evidence="2 9" id="KW-0813">Transport</keyword>
<protein>
    <recommendedName>
        <fullName evidence="9">Protein translocase subunit SecE</fullName>
    </recommendedName>
</protein>
<dbReference type="InterPro" id="IPR038379">
    <property type="entry name" value="SecE_sf"/>
</dbReference>
<evidence type="ECO:0000256" key="7">
    <source>
        <dbReference type="ARBA" id="ARBA00023010"/>
    </source>
</evidence>
<dbReference type="RefSeq" id="WP_066919281.1">
    <property type="nucleotide sequence ID" value="NZ_CP011971.1"/>
</dbReference>
<dbReference type="PANTHER" id="PTHR33910">
    <property type="entry name" value="PROTEIN TRANSLOCASE SUBUNIT SECE"/>
    <property type="match status" value="1"/>
</dbReference>
<evidence type="ECO:0000256" key="5">
    <source>
        <dbReference type="ARBA" id="ARBA00022927"/>
    </source>
</evidence>
<dbReference type="GO" id="GO:0009306">
    <property type="term" value="P:protein secretion"/>
    <property type="evidence" value="ECO:0007669"/>
    <property type="project" value="UniProtKB-UniRule"/>
</dbReference>
<dbReference type="Proteomes" id="UP000070250">
    <property type="component" value="Chromosome"/>
</dbReference>
<dbReference type="GO" id="GO:0006605">
    <property type="term" value="P:protein targeting"/>
    <property type="evidence" value="ECO:0007669"/>
    <property type="project" value="UniProtKB-UniRule"/>
</dbReference>
<dbReference type="GO" id="GO:0005886">
    <property type="term" value="C:plasma membrane"/>
    <property type="evidence" value="ECO:0007669"/>
    <property type="project" value="UniProtKB-UniRule"/>
</dbReference>
<keyword evidence="8 9" id="KW-0472">Membrane</keyword>
<dbReference type="STRING" id="465721.ACG33_05190"/>
<evidence type="ECO:0000256" key="6">
    <source>
        <dbReference type="ARBA" id="ARBA00022989"/>
    </source>
</evidence>
<dbReference type="InterPro" id="IPR001901">
    <property type="entry name" value="Translocase_SecE/Sec61-g"/>
</dbReference>
<evidence type="ECO:0000313" key="11">
    <source>
        <dbReference type="Proteomes" id="UP000070250"/>
    </source>
</evidence>
<keyword evidence="7 9" id="KW-0811">Translocation</keyword>
<dbReference type="NCBIfam" id="TIGR00964">
    <property type="entry name" value="secE_bact"/>
    <property type="match status" value="1"/>
</dbReference>